<evidence type="ECO:0000256" key="2">
    <source>
        <dbReference type="SAM" id="Phobius"/>
    </source>
</evidence>
<accession>A0AAQ4D6C0</accession>
<sequence length="783" mass="85445">MKKKKACSDPGAAMDPTGPETSHETVRTAKSDADSVSAATAGTTSHANNDVFQSAKAPSTRSSLVAPSIGLDARAASDADVVKLGSDVVTVSQPRPASGLAASCPVSLGHQVEECFPKKESAEPAPSRVPSTTLLSLKYKICHSPVKTIAFVAAAVTAALAIVFALSVRFRREEGRRTNDEPFCCPERARHLARYVDRSLEPCADFARYVCSSGFRRDADQRPFNEYVAVERDVILGTTLHSDEYARFLGDLFRSCLRTLEHPRLLADELALGLIGTTGLKQAMTAGEVLNFFLVVSLKFSINTLLTVRKIDGEHGKLSSIQLVPYDIRLNDSQLEFFDFGLDTIVDRFNGKLNTTASPAQVVSIDTQLRGQYPSELHPSKLPIDEIGRLLPSYSRDRWVKDMTHFGWPEVASVTELLVYGTVYVSTIFKTLLNTKNWPAAFAYLLAYTAAGAYSDFDVSPQKAPPSSASNACLRATVDNMPNAWQFTYARIFSSHEKNARVNATFHAVLSAVIADVEESTLSPDKISVARNVLLGAVLIPPPTHLVLPDTTGVFANADRFGLAYYSALDHEFQLTRALTLLGLPRGIDAQRPASMFGHRVIPSAAFYPFLDFDGPAATARIDNMAVMGTSFAQLLWTAVKKSFLNHSWGAEAFSKLSTCMSFPADGIKDDVTVADKATSVVSRPFDAVRLLSINSVLRAMQGLPQAADWHRPRPSWSDWNLSHAQFFYVRHVFFACFFSGESLTARLLMEDANAALAYVGDFAEAFSCTPDSPTMNKRACLV</sequence>
<reference evidence="3 4" key="1">
    <citation type="journal article" date="2023" name="Arcadia Sci">
        <title>De novo assembly of a long-read Amblyomma americanum tick genome.</title>
        <authorList>
            <person name="Chou S."/>
            <person name="Poskanzer K.E."/>
            <person name="Rollins M."/>
            <person name="Thuy-Boun P.S."/>
        </authorList>
    </citation>
    <scope>NUCLEOTIDE SEQUENCE [LARGE SCALE GENOMIC DNA]</scope>
    <source>
        <strain evidence="3">F_SG_1</strain>
        <tissue evidence="3">Salivary glands</tissue>
    </source>
</reference>
<dbReference type="PROSITE" id="PS51885">
    <property type="entry name" value="NEPRILYSIN"/>
    <property type="match status" value="1"/>
</dbReference>
<protein>
    <submittedName>
        <fullName evidence="3">Uncharacterized protein</fullName>
    </submittedName>
</protein>
<feature type="compositionally biased region" description="Basic and acidic residues" evidence="1">
    <location>
        <begin position="21"/>
        <end position="33"/>
    </location>
</feature>
<feature type="compositionally biased region" description="Polar residues" evidence="1">
    <location>
        <begin position="37"/>
        <end position="58"/>
    </location>
</feature>
<feature type="transmembrane region" description="Helical" evidence="2">
    <location>
        <begin position="148"/>
        <end position="168"/>
    </location>
</feature>
<dbReference type="SUPFAM" id="SSF55486">
    <property type="entry name" value="Metalloproteases ('zincins'), catalytic domain"/>
    <property type="match status" value="1"/>
</dbReference>
<feature type="region of interest" description="Disordered" evidence="1">
    <location>
        <begin position="1"/>
        <end position="58"/>
    </location>
</feature>
<gene>
    <name evidence="3" type="ORF">V5799_004356</name>
</gene>
<dbReference type="Proteomes" id="UP001321473">
    <property type="component" value="Unassembled WGS sequence"/>
</dbReference>
<comment type="caution">
    <text evidence="3">The sequence shown here is derived from an EMBL/GenBank/DDBJ whole genome shotgun (WGS) entry which is preliminary data.</text>
</comment>
<evidence type="ECO:0000313" key="4">
    <source>
        <dbReference type="Proteomes" id="UP001321473"/>
    </source>
</evidence>
<dbReference type="AlphaFoldDB" id="A0AAQ4D6C0"/>
<keyword evidence="4" id="KW-1185">Reference proteome</keyword>
<dbReference type="InterPro" id="IPR000718">
    <property type="entry name" value="Peptidase_M13"/>
</dbReference>
<keyword evidence="2" id="KW-0812">Transmembrane</keyword>
<dbReference type="EMBL" id="JARKHS020034602">
    <property type="protein sequence ID" value="KAK8758010.1"/>
    <property type="molecule type" value="Genomic_DNA"/>
</dbReference>
<keyword evidence="2" id="KW-0472">Membrane</keyword>
<proteinExistence type="predicted"/>
<dbReference type="GO" id="GO:0006508">
    <property type="term" value="P:proteolysis"/>
    <property type="evidence" value="ECO:0007669"/>
    <property type="project" value="InterPro"/>
</dbReference>
<dbReference type="GO" id="GO:0004222">
    <property type="term" value="F:metalloendopeptidase activity"/>
    <property type="evidence" value="ECO:0007669"/>
    <property type="project" value="InterPro"/>
</dbReference>
<evidence type="ECO:0000313" key="3">
    <source>
        <dbReference type="EMBL" id="KAK8758010.1"/>
    </source>
</evidence>
<evidence type="ECO:0000256" key="1">
    <source>
        <dbReference type="SAM" id="MobiDB-lite"/>
    </source>
</evidence>
<keyword evidence="2" id="KW-1133">Transmembrane helix</keyword>
<organism evidence="3 4">
    <name type="scientific">Amblyomma americanum</name>
    <name type="common">Lone star tick</name>
    <dbReference type="NCBI Taxonomy" id="6943"/>
    <lineage>
        <taxon>Eukaryota</taxon>
        <taxon>Metazoa</taxon>
        <taxon>Ecdysozoa</taxon>
        <taxon>Arthropoda</taxon>
        <taxon>Chelicerata</taxon>
        <taxon>Arachnida</taxon>
        <taxon>Acari</taxon>
        <taxon>Parasitiformes</taxon>
        <taxon>Ixodida</taxon>
        <taxon>Ixodoidea</taxon>
        <taxon>Ixodidae</taxon>
        <taxon>Amblyomminae</taxon>
        <taxon>Amblyomma</taxon>
    </lineage>
</organism>
<name>A0AAQ4D6C0_AMBAM</name>